<gene>
    <name evidence="4" type="ORF">JOM49_004937</name>
</gene>
<dbReference type="InterPro" id="IPR002220">
    <property type="entry name" value="DapA-like"/>
</dbReference>
<evidence type="ECO:0000256" key="1">
    <source>
        <dbReference type="ARBA" id="ARBA00007592"/>
    </source>
</evidence>
<dbReference type="PANTHER" id="PTHR12128:SF66">
    <property type="entry name" value="4-HYDROXY-2-OXOGLUTARATE ALDOLASE, MITOCHONDRIAL"/>
    <property type="match status" value="1"/>
</dbReference>
<comment type="similarity">
    <text evidence="1 3">Belongs to the DapA family.</text>
</comment>
<dbReference type="Gene3D" id="3.20.20.70">
    <property type="entry name" value="Aldolase class I"/>
    <property type="match status" value="1"/>
</dbReference>
<dbReference type="PIRSF" id="PIRSF001365">
    <property type="entry name" value="DHDPS"/>
    <property type="match status" value="1"/>
</dbReference>
<sequence length="298" mass="31892">MFTGLSAFPLTPVTDDGIDEAAYERLVGRLAEAGVDSICALGSTGSYAYLDREERARAARLAVRGAGSVPVIVGVGALRTREVLGHVEDAQEAGAAAVLVPTMTYQPLTDDEVFGLYEEVTAQLSVPLIVYDNPGTTHVEFTDELHTRIARLPRVTSIKIPPGARDRIAGLRSLIPDTVNLGISGDAVAVEGLLAGCEVWYSVLGGLFPQTALALTRAATAGDAERARALTAELDPLWELYARYGSYRVMSAMAVELGLLAEPNLPRPVRPLGQEGREAVVRVLKTIDWLDDPANRSR</sequence>
<protein>
    <submittedName>
        <fullName evidence="4">4-hydroxy-tetrahydrodipicolinate synthase</fullName>
        <ecNumber evidence="4">4.3.3.7</ecNumber>
    </submittedName>
</protein>
<evidence type="ECO:0000256" key="2">
    <source>
        <dbReference type="ARBA" id="ARBA00023239"/>
    </source>
</evidence>
<evidence type="ECO:0000313" key="4">
    <source>
        <dbReference type="EMBL" id="MBP2183411.1"/>
    </source>
</evidence>
<dbReference type="PRINTS" id="PR00146">
    <property type="entry name" value="DHPICSNTHASE"/>
</dbReference>
<comment type="caution">
    <text evidence="4">The sequence shown here is derived from an EMBL/GenBank/DDBJ whole genome shotgun (WGS) entry which is preliminary data.</text>
</comment>
<evidence type="ECO:0000256" key="3">
    <source>
        <dbReference type="PIRNR" id="PIRNR001365"/>
    </source>
</evidence>
<evidence type="ECO:0000313" key="5">
    <source>
        <dbReference type="Proteomes" id="UP000741013"/>
    </source>
</evidence>
<keyword evidence="2 3" id="KW-0456">Lyase</keyword>
<name>A0ABS4PVE7_9PSEU</name>
<dbReference type="CDD" id="cd00408">
    <property type="entry name" value="DHDPS-like"/>
    <property type="match status" value="1"/>
</dbReference>
<keyword evidence="5" id="KW-1185">Reference proteome</keyword>
<dbReference type="InterPro" id="IPR013785">
    <property type="entry name" value="Aldolase_TIM"/>
</dbReference>
<dbReference type="GO" id="GO:0008840">
    <property type="term" value="F:4-hydroxy-tetrahydrodipicolinate synthase activity"/>
    <property type="evidence" value="ECO:0007669"/>
    <property type="project" value="UniProtKB-EC"/>
</dbReference>
<accession>A0ABS4PVE7</accession>
<proteinExistence type="inferred from homology"/>
<dbReference type="SUPFAM" id="SSF51569">
    <property type="entry name" value="Aldolase"/>
    <property type="match status" value="1"/>
</dbReference>
<dbReference type="EMBL" id="JAGGMS010000001">
    <property type="protein sequence ID" value="MBP2183411.1"/>
    <property type="molecule type" value="Genomic_DNA"/>
</dbReference>
<dbReference type="SMART" id="SM01130">
    <property type="entry name" value="DHDPS"/>
    <property type="match status" value="1"/>
</dbReference>
<dbReference type="PANTHER" id="PTHR12128">
    <property type="entry name" value="DIHYDRODIPICOLINATE SYNTHASE"/>
    <property type="match status" value="1"/>
</dbReference>
<organism evidence="4 5">
    <name type="scientific">Amycolatopsis magusensis</name>
    <dbReference type="NCBI Taxonomy" id="882444"/>
    <lineage>
        <taxon>Bacteria</taxon>
        <taxon>Bacillati</taxon>
        <taxon>Actinomycetota</taxon>
        <taxon>Actinomycetes</taxon>
        <taxon>Pseudonocardiales</taxon>
        <taxon>Pseudonocardiaceae</taxon>
        <taxon>Amycolatopsis</taxon>
    </lineage>
</organism>
<dbReference type="Pfam" id="PF00701">
    <property type="entry name" value="DHDPS"/>
    <property type="match status" value="1"/>
</dbReference>
<dbReference type="RefSeq" id="WP_209666588.1">
    <property type="nucleotide sequence ID" value="NZ_JAGGMS010000001.1"/>
</dbReference>
<dbReference type="EC" id="4.3.3.7" evidence="4"/>
<dbReference type="Proteomes" id="UP000741013">
    <property type="component" value="Unassembled WGS sequence"/>
</dbReference>
<reference evidence="4 5" key="1">
    <citation type="submission" date="2021-03" db="EMBL/GenBank/DDBJ databases">
        <title>Sequencing the genomes of 1000 actinobacteria strains.</title>
        <authorList>
            <person name="Klenk H.-P."/>
        </authorList>
    </citation>
    <scope>NUCLEOTIDE SEQUENCE [LARGE SCALE GENOMIC DNA]</scope>
    <source>
        <strain evidence="4 5">DSM 45510</strain>
    </source>
</reference>